<keyword evidence="2" id="KW-0808">Transferase</keyword>
<dbReference type="OrthoDB" id="9796171at2"/>
<organism evidence="2 3">
    <name type="scientific">Legionella norrlandica</name>
    <dbReference type="NCBI Taxonomy" id="1498499"/>
    <lineage>
        <taxon>Bacteria</taxon>
        <taxon>Pseudomonadati</taxon>
        <taxon>Pseudomonadota</taxon>
        <taxon>Gammaproteobacteria</taxon>
        <taxon>Legionellales</taxon>
        <taxon>Legionellaceae</taxon>
        <taxon>Legionella</taxon>
    </lineage>
</organism>
<evidence type="ECO:0000313" key="3">
    <source>
        <dbReference type="Proteomes" id="UP000054422"/>
    </source>
</evidence>
<dbReference type="Proteomes" id="UP000054422">
    <property type="component" value="Unassembled WGS sequence"/>
</dbReference>
<dbReference type="EMBL" id="JNCF01000022">
    <property type="protein sequence ID" value="KGP63209.1"/>
    <property type="molecule type" value="Genomic_DNA"/>
</dbReference>
<dbReference type="InterPro" id="IPR000182">
    <property type="entry name" value="GNAT_dom"/>
</dbReference>
<name>A0A0A2SUT1_9GAMM</name>
<dbReference type="SUPFAM" id="SSF55729">
    <property type="entry name" value="Acyl-CoA N-acyltransferases (Nat)"/>
    <property type="match status" value="1"/>
</dbReference>
<feature type="domain" description="N-acetyltransferase" evidence="1">
    <location>
        <begin position="7"/>
        <end position="147"/>
    </location>
</feature>
<protein>
    <submittedName>
        <fullName evidence="2">Acetyltransferase</fullName>
    </submittedName>
</protein>
<evidence type="ECO:0000313" key="2">
    <source>
        <dbReference type="EMBL" id="KGP63209.1"/>
    </source>
</evidence>
<dbReference type="GO" id="GO:0016747">
    <property type="term" value="F:acyltransferase activity, transferring groups other than amino-acyl groups"/>
    <property type="evidence" value="ECO:0007669"/>
    <property type="project" value="InterPro"/>
</dbReference>
<dbReference type="CDD" id="cd04301">
    <property type="entry name" value="NAT_SF"/>
    <property type="match status" value="1"/>
</dbReference>
<comment type="caution">
    <text evidence="2">The sequence shown here is derived from an EMBL/GenBank/DDBJ whole genome shotgun (WGS) entry which is preliminary data.</text>
</comment>
<reference evidence="2 3" key="1">
    <citation type="submission" date="2014-05" db="EMBL/GenBank/DDBJ databases">
        <authorList>
            <person name="Rizzardi K."/>
            <person name="Winiecka-Krusnell J."/>
            <person name="Ramliden M."/>
            <person name="Alm E."/>
            <person name="Andersson S."/>
            <person name="Byfors S."/>
        </authorList>
    </citation>
    <scope>NUCLEOTIDE SEQUENCE [LARGE SCALE GENOMIC DNA]</scope>
    <source>
        <strain evidence="2 3">LEGN</strain>
    </source>
</reference>
<gene>
    <name evidence="2" type="ORF">EP47_04395</name>
</gene>
<sequence length="147" mass="17059">MLHLNWYPFSELTAQQLYGILALRADVFIVEQHCPYLDPDGKDLFAMHLLGMEYGSLAAYLRLFPPTEIENYITFGRVVTARSARTKGYGKKLIHELLIYCDKNYPDIPIQCSAQNYLQKFYERFGFKAYGESYDEDGIPHIAMKRS</sequence>
<evidence type="ECO:0000259" key="1">
    <source>
        <dbReference type="PROSITE" id="PS51186"/>
    </source>
</evidence>
<dbReference type="Pfam" id="PF13673">
    <property type="entry name" value="Acetyltransf_10"/>
    <property type="match status" value="1"/>
</dbReference>
<dbReference type="RefSeq" id="WP_035889372.1">
    <property type="nucleotide sequence ID" value="NZ_JNCF01000022.1"/>
</dbReference>
<accession>A0A0A2SUT1</accession>
<dbReference type="Gene3D" id="3.40.630.30">
    <property type="match status" value="1"/>
</dbReference>
<dbReference type="AlphaFoldDB" id="A0A0A2SUT1"/>
<proteinExistence type="predicted"/>
<keyword evidence="3" id="KW-1185">Reference proteome</keyword>
<dbReference type="PROSITE" id="PS51186">
    <property type="entry name" value="GNAT"/>
    <property type="match status" value="1"/>
</dbReference>
<dbReference type="STRING" id="1498499.EP47_04395"/>
<dbReference type="InterPro" id="IPR016181">
    <property type="entry name" value="Acyl_CoA_acyltransferase"/>
</dbReference>